<evidence type="ECO:0000313" key="1">
    <source>
        <dbReference type="EMBL" id="EKT4441287.1"/>
    </source>
</evidence>
<proteinExistence type="predicted"/>
<dbReference type="AlphaFoldDB" id="A0AAI9FZ44"/>
<name>A0AAI9FZ44_STEMA</name>
<organism evidence="1 2">
    <name type="scientific">Stenotrophomonas maltophilia</name>
    <name type="common">Pseudomonas maltophilia</name>
    <name type="synonym">Xanthomonas maltophilia</name>
    <dbReference type="NCBI Taxonomy" id="40324"/>
    <lineage>
        <taxon>Bacteria</taxon>
        <taxon>Pseudomonadati</taxon>
        <taxon>Pseudomonadota</taxon>
        <taxon>Gammaproteobacteria</taxon>
        <taxon>Lysobacterales</taxon>
        <taxon>Lysobacteraceae</taxon>
        <taxon>Stenotrophomonas</taxon>
        <taxon>Stenotrophomonas maltophilia group</taxon>
    </lineage>
</organism>
<dbReference type="Proteomes" id="UP001214521">
    <property type="component" value="Unassembled WGS sequence"/>
</dbReference>
<sequence length="56" mass="6096">MTPNERANWCIQQAEEIEAGLPPVDVDLDLIPIGYAIAGWCRGLATILATEEERAA</sequence>
<reference evidence="1" key="1">
    <citation type="submission" date="2022-07" db="EMBL/GenBank/DDBJ databases">
        <authorList>
            <consortium name="Clinical and Environmental Microbiology Branch: Whole genome sequencing antimicrobial resistance pathogens in the healthcare setting"/>
        </authorList>
    </citation>
    <scope>NUCLEOTIDE SEQUENCE</scope>
    <source>
        <strain evidence="1">Stenotrophomonas_maltophilia_2021CK-00905</strain>
    </source>
</reference>
<protein>
    <submittedName>
        <fullName evidence="1">Uncharacterized protein</fullName>
    </submittedName>
</protein>
<dbReference type="RefSeq" id="WP_164158758.1">
    <property type="nucleotide sequence ID" value="NZ_VKQR01000028.1"/>
</dbReference>
<accession>A0AAI9FZ44</accession>
<evidence type="ECO:0000313" key="2">
    <source>
        <dbReference type="Proteomes" id="UP001214521"/>
    </source>
</evidence>
<dbReference type="EMBL" id="ABLOMU010000017">
    <property type="protein sequence ID" value="EKT4441287.1"/>
    <property type="molecule type" value="Genomic_DNA"/>
</dbReference>
<gene>
    <name evidence="1" type="ORF">QEK83_001937</name>
</gene>
<comment type="caution">
    <text evidence="1">The sequence shown here is derived from an EMBL/GenBank/DDBJ whole genome shotgun (WGS) entry which is preliminary data.</text>
</comment>